<protein>
    <submittedName>
        <fullName evidence="2">Uncharacterized protein</fullName>
    </submittedName>
</protein>
<feature type="transmembrane region" description="Helical" evidence="1">
    <location>
        <begin position="122"/>
        <end position="144"/>
    </location>
</feature>
<comment type="caution">
    <text evidence="2">The sequence shown here is derived from an EMBL/GenBank/DDBJ whole genome shotgun (WGS) entry which is preliminary data.</text>
</comment>
<accession>A0AAW0EPG8</accession>
<evidence type="ECO:0000313" key="2">
    <source>
        <dbReference type="EMBL" id="KAK7196060.1"/>
    </source>
</evidence>
<keyword evidence="1" id="KW-0472">Membrane</keyword>
<keyword evidence="1" id="KW-0812">Transmembrane</keyword>
<name>A0AAW0EPG8_9TRYP</name>
<keyword evidence="1" id="KW-1133">Transmembrane helix</keyword>
<evidence type="ECO:0000313" key="3">
    <source>
        <dbReference type="Proteomes" id="UP001430356"/>
    </source>
</evidence>
<feature type="transmembrane region" description="Helical" evidence="1">
    <location>
        <begin position="12"/>
        <end position="30"/>
    </location>
</feature>
<feature type="transmembrane region" description="Helical" evidence="1">
    <location>
        <begin position="164"/>
        <end position="192"/>
    </location>
</feature>
<organism evidence="2 3">
    <name type="scientific">Novymonas esmeraldas</name>
    <dbReference type="NCBI Taxonomy" id="1808958"/>
    <lineage>
        <taxon>Eukaryota</taxon>
        <taxon>Discoba</taxon>
        <taxon>Euglenozoa</taxon>
        <taxon>Kinetoplastea</taxon>
        <taxon>Metakinetoplastina</taxon>
        <taxon>Trypanosomatida</taxon>
        <taxon>Trypanosomatidae</taxon>
        <taxon>Novymonas</taxon>
    </lineage>
</organism>
<sequence length="311" mass="32804">MVRVNAAVWRAWVDLLGASLVFGAGAAVELKVMCVVTSVLGFVSVVLSAVWAGMWAVHERQRLADQTANRDVLSLHGRCAPGSTVLPANPFEYANRRVENRSLVACVPLETREARRRKHDRNIGIATFSMLIGAAAAALVATVLMKEGSDSFFSPFHGVLWTGVVLYAVATGVGVIGFIVVVIPPATGLLLCRARPVERCVLMIADEESEMRGVPAPSPREADVNAAFLQSPLSNVLVNGVAHGMPVALPGPPVDSLYAPPAASGAAQVPPSAHRLDPSCGDAGGYQSATYYAPPPQLFNVRACSSQKTVE</sequence>
<feature type="transmembrane region" description="Helical" evidence="1">
    <location>
        <begin position="36"/>
        <end position="57"/>
    </location>
</feature>
<proteinExistence type="predicted"/>
<reference evidence="2 3" key="1">
    <citation type="journal article" date="2021" name="MBio">
        <title>A New Model Trypanosomatid, Novymonas esmeraldas: Genomic Perception of Its 'Candidatus Pandoraea novymonadis' Endosymbiont.</title>
        <authorList>
            <person name="Zakharova A."/>
            <person name="Saura A."/>
            <person name="Butenko A."/>
            <person name="Podesvova L."/>
            <person name="Warmusova S."/>
            <person name="Kostygov A.Y."/>
            <person name="Nenarokova A."/>
            <person name="Lukes J."/>
            <person name="Opperdoes F.R."/>
            <person name="Yurchenko V."/>
        </authorList>
    </citation>
    <scope>NUCLEOTIDE SEQUENCE [LARGE SCALE GENOMIC DNA]</scope>
    <source>
        <strain evidence="2 3">E262AT.01</strain>
    </source>
</reference>
<gene>
    <name evidence="2" type="ORF">NESM_000540100</name>
</gene>
<dbReference type="AlphaFoldDB" id="A0AAW0EPG8"/>
<dbReference type="Proteomes" id="UP001430356">
    <property type="component" value="Unassembled WGS sequence"/>
</dbReference>
<evidence type="ECO:0000256" key="1">
    <source>
        <dbReference type="SAM" id="Phobius"/>
    </source>
</evidence>
<dbReference type="EMBL" id="JAECZO010000067">
    <property type="protein sequence ID" value="KAK7196060.1"/>
    <property type="molecule type" value="Genomic_DNA"/>
</dbReference>
<keyword evidence="3" id="KW-1185">Reference proteome</keyword>